<dbReference type="Proteomes" id="UP000231019">
    <property type="component" value="Unassembled WGS sequence"/>
</dbReference>
<feature type="domain" description="VOC" evidence="1">
    <location>
        <begin position="10"/>
        <end position="128"/>
    </location>
</feature>
<dbReference type="EMBL" id="PFFQ01000053">
    <property type="protein sequence ID" value="PIW15454.1"/>
    <property type="molecule type" value="Genomic_DNA"/>
</dbReference>
<dbReference type="PANTHER" id="PTHR41294">
    <property type="entry name" value="CADMIUM-INDUCED PROTEIN CADI"/>
    <property type="match status" value="1"/>
</dbReference>
<accession>A0A2M7G168</accession>
<name>A0A2M7G168_9BACT</name>
<dbReference type="InterPro" id="IPR029068">
    <property type="entry name" value="Glyas_Bleomycin-R_OHBP_Dase"/>
</dbReference>
<dbReference type="InterPro" id="IPR037523">
    <property type="entry name" value="VOC_core"/>
</dbReference>
<dbReference type="GO" id="GO:0046686">
    <property type="term" value="P:response to cadmium ion"/>
    <property type="evidence" value="ECO:0007669"/>
    <property type="project" value="TreeGrafter"/>
</dbReference>
<evidence type="ECO:0000259" key="1">
    <source>
        <dbReference type="PROSITE" id="PS51819"/>
    </source>
</evidence>
<organism evidence="2 3">
    <name type="scientific">bacterium (Candidatus Blackallbacteria) CG17_big_fil_post_rev_8_21_14_2_50_48_46</name>
    <dbReference type="NCBI Taxonomy" id="2014261"/>
    <lineage>
        <taxon>Bacteria</taxon>
        <taxon>Candidatus Blackallbacteria</taxon>
    </lineage>
</organism>
<dbReference type="Pfam" id="PF00903">
    <property type="entry name" value="Glyoxalase"/>
    <property type="match status" value="1"/>
</dbReference>
<dbReference type="PROSITE" id="PS51819">
    <property type="entry name" value="VOC"/>
    <property type="match status" value="1"/>
</dbReference>
<dbReference type="InterPro" id="IPR052393">
    <property type="entry name" value="Cadmium-induced_rsp"/>
</dbReference>
<comment type="caution">
    <text evidence="2">The sequence shown here is derived from an EMBL/GenBank/DDBJ whole genome shotgun (WGS) entry which is preliminary data.</text>
</comment>
<dbReference type="AlphaFoldDB" id="A0A2M7G168"/>
<dbReference type="Gene3D" id="3.10.180.10">
    <property type="entry name" value="2,3-Dihydroxybiphenyl 1,2-Dioxygenase, domain 1"/>
    <property type="match status" value="1"/>
</dbReference>
<sequence>MEVKAFLQPEEFHLSIRSTDLPASVAFYTSLLGAPPKEWTHRYAIFYRPELQVNFVILVNDGQELHHDTLYHLGVGVQDRQAVIEAEALAERQNWLIHQPARTTWRGTPLHELWLKDPDGNLIEIYARLTPEELAQMPEDQAPLFLTKGGAA</sequence>
<dbReference type="PANTHER" id="PTHR41294:SF1">
    <property type="entry name" value="CADMIUM-INDUCED PROTEIN CADI"/>
    <property type="match status" value="1"/>
</dbReference>
<gene>
    <name evidence="2" type="ORF">COW36_17705</name>
</gene>
<proteinExistence type="predicted"/>
<protein>
    <submittedName>
        <fullName evidence="2">Glyoxalase</fullName>
    </submittedName>
</protein>
<evidence type="ECO:0000313" key="3">
    <source>
        <dbReference type="Proteomes" id="UP000231019"/>
    </source>
</evidence>
<dbReference type="SUPFAM" id="SSF54593">
    <property type="entry name" value="Glyoxalase/Bleomycin resistance protein/Dihydroxybiphenyl dioxygenase"/>
    <property type="match status" value="1"/>
</dbReference>
<dbReference type="InterPro" id="IPR004360">
    <property type="entry name" value="Glyas_Fos-R_dOase_dom"/>
</dbReference>
<evidence type="ECO:0000313" key="2">
    <source>
        <dbReference type="EMBL" id="PIW15454.1"/>
    </source>
</evidence>
<reference evidence="2 3" key="1">
    <citation type="submission" date="2017-09" db="EMBL/GenBank/DDBJ databases">
        <title>Depth-based differentiation of microbial function through sediment-hosted aquifers and enrichment of novel symbionts in the deep terrestrial subsurface.</title>
        <authorList>
            <person name="Probst A.J."/>
            <person name="Ladd B."/>
            <person name="Jarett J.K."/>
            <person name="Geller-Mcgrath D.E."/>
            <person name="Sieber C.M."/>
            <person name="Emerson J.B."/>
            <person name="Anantharaman K."/>
            <person name="Thomas B.C."/>
            <person name="Malmstrom R."/>
            <person name="Stieglmeier M."/>
            <person name="Klingl A."/>
            <person name="Woyke T."/>
            <person name="Ryan C.M."/>
            <person name="Banfield J.F."/>
        </authorList>
    </citation>
    <scope>NUCLEOTIDE SEQUENCE [LARGE SCALE GENOMIC DNA]</scope>
    <source>
        <strain evidence="2">CG17_big_fil_post_rev_8_21_14_2_50_48_46</strain>
    </source>
</reference>